<accession>A0A1M5Z7J1</accession>
<dbReference type="GO" id="GO:0019634">
    <property type="term" value="P:organic phosphonate metabolic process"/>
    <property type="evidence" value="ECO:0007669"/>
    <property type="project" value="InterPro"/>
</dbReference>
<dbReference type="GO" id="GO:0015716">
    <property type="term" value="P:organic phosphonate transport"/>
    <property type="evidence" value="ECO:0007669"/>
    <property type="project" value="InterPro"/>
</dbReference>
<dbReference type="Proteomes" id="UP000183995">
    <property type="component" value="Unassembled WGS sequence"/>
</dbReference>
<dbReference type="Pfam" id="PF06754">
    <property type="entry name" value="PhnG"/>
    <property type="match status" value="1"/>
</dbReference>
<gene>
    <name evidence="1" type="ORF">SAMN02745823_03355</name>
</gene>
<dbReference type="OrthoDB" id="3182891at2"/>
<dbReference type="STRING" id="1123282.SAMN02745823_03355"/>
<proteinExistence type="predicted"/>
<reference evidence="1 2" key="1">
    <citation type="submission" date="2016-11" db="EMBL/GenBank/DDBJ databases">
        <authorList>
            <person name="Jaros S."/>
            <person name="Januszkiewicz K."/>
            <person name="Wedrychowicz H."/>
        </authorList>
    </citation>
    <scope>NUCLEOTIDE SEQUENCE [LARGE SCALE GENOMIC DNA]</scope>
    <source>
        <strain evidence="1 2">DSM 10068</strain>
    </source>
</reference>
<dbReference type="InterPro" id="IPR009609">
    <property type="entry name" value="Phosphonate_metab_PhnG"/>
</dbReference>
<keyword evidence="2" id="KW-1185">Reference proteome</keyword>
<evidence type="ECO:0000313" key="2">
    <source>
        <dbReference type="Proteomes" id="UP000183995"/>
    </source>
</evidence>
<dbReference type="RefSeq" id="WP_073081559.1">
    <property type="nucleotide sequence ID" value="NZ_FQXV01000014.1"/>
</dbReference>
<name>A0A1M5Z7J1_9FIRM</name>
<dbReference type="EMBL" id="FQXV01000014">
    <property type="protein sequence ID" value="SHI20205.1"/>
    <property type="molecule type" value="Genomic_DNA"/>
</dbReference>
<dbReference type="AlphaFoldDB" id="A0A1M5Z7J1"/>
<evidence type="ECO:0000313" key="1">
    <source>
        <dbReference type="EMBL" id="SHI20205.1"/>
    </source>
</evidence>
<protein>
    <submittedName>
        <fullName evidence="1">Alpha-D-ribose 1-methylphosphonate 5-triphosphate synthase subunit PhnG</fullName>
    </submittedName>
</protein>
<organism evidence="1 2">
    <name type="scientific">Sporobacter termitidis DSM 10068</name>
    <dbReference type="NCBI Taxonomy" id="1123282"/>
    <lineage>
        <taxon>Bacteria</taxon>
        <taxon>Bacillati</taxon>
        <taxon>Bacillota</taxon>
        <taxon>Clostridia</taxon>
        <taxon>Eubacteriales</taxon>
        <taxon>Oscillospiraceae</taxon>
        <taxon>Sporobacter</taxon>
    </lineage>
</organism>
<sequence>MDKKRLSRIMAKADPAAIAALAGTIRKEHDIVVIKAPGKTLAMVKMREPVKSSQFYIGEVIVTEAVVGLDGARGIAVVMGDDFEKTLNMAIIDAACNRGVFAGEAALLELERAQLELEQKENAMHLKTMVRFNSMDTEAQK</sequence>